<sequence length="185" mass="21223">MTHSRRIKDEPTELPEGLLNFLFSPEHQQPPPSMPSRDTEKHGPLVLDCAWDRNAETTVSRKKNTMVFNHITNLVAMSTVATPTRASFQALPAEILLQILCSVIDEHLWRAMRLVRRARTFAMKLMWRGFTSIYNLFSSRTGQINPQLQARSSHPPRPRGCWITESHALYSRAQTAILPTKHNLR</sequence>
<evidence type="ECO:0000256" key="1">
    <source>
        <dbReference type="SAM" id="MobiDB-lite"/>
    </source>
</evidence>
<dbReference type="EMBL" id="WIGM01000706">
    <property type="protein sequence ID" value="KAF6815257.1"/>
    <property type="molecule type" value="Genomic_DNA"/>
</dbReference>
<protein>
    <recommendedName>
        <fullName evidence="4">F-box domain-containing protein</fullName>
    </recommendedName>
</protein>
<accession>A0A8H6JLT4</accession>
<dbReference type="Proteomes" id="UP000639643">
    <property type="component" value="Unassembled WGS sequence"/>
</dbReference>
<evidence type="ECO:0000313" key="2">
    <source>
        <dbReference type="EMBL" id="KAF6815257.1"/>
    </source>
</evidence>
<proteinExistence type="predicted"/>
<comment type="caution">
    <text evidence="2">The sequence shown here is derived from an EMBL/GenBank/DDBJ whole genome shotgun (WGS) entry which is preliminary data.</text>
</comment>
<evidence type="ECO:0000313" key="3">
    <source>
        <dbReference type="Proteomes" id="UP000639643"/>
    </source>
</evidence>
<name>A0A8H6JLT4_9PEZI</name>
<organism evidence="2 3">
    <name type="scientific">Colletotrichum musicola</name>
    <dbReference type="NCBI Taxonomy" id="2175873"/>
    <lineage>
        <taxon>Eukaryota</taxon>
        <taxon>Fungi</taxon>
        <taxon>Dikarya</taxon>
        <taxon>Ascomycota</taxon>
        <taxon>Pezizomycotina</taxon>
        <taxon>Sordariomycetes</taxon>
        <taxon>Hypocreomycetidae</taxon>
        <taxon>Glomerellales</taxon>
        <taxon>Glomerellaceae</taxon>
        <taxon>Colletotrichum</taxon>
        <taxon>Colletotrichum orchidearum species complex</taxon>
    </lineage>
</organism>
<keyword evidence="3" id="KW-1185">Reference proteome</keyword>
<feature type="region of interest" description="Disordered" evidence="1">
    <location>
        <begin position="23"/>
        <end position="42"/>
    </location>
</feature>
<dbReference type="AlphaFoldDB" id="A0A8H6JLT4"/>
<reference evidence="2" key="1">
    <citation type="journal article" date="2020" name="Phytopathology">
        <title>Genome Sequence Resources of Colletotrichum truncatum, C. plurivorum, C. musicola, and C. sojae: Four Species Pathogenic to Soybean (Glycine max).</title>
        <authorList>
            <person name="Rogerio F."/>
            <person name="Boufleur T.R."/>
            <person name="Ciampi-Guillardi M."/>
            <person name="Sukno S.A."/>
            <person name="Thon M.R."/>
            <person name="Massola Junior N.S."/>
            <person name="Baroncelli R."/>
        </authorList>
    </citation>
    <scope>NUCLEOTIDE SEQUENCE</scope>
    <source>
        <strain evidence="2">LFN0074</strain>
    </source>
</reference>
<gene>
    <name evidence="2" type="ORF">CMUS01_12473</name>
</gene>
<evidence type="ECO:0008006" key="4">
    <source>
        <dbReference type="Google" id="ProtNLM"/>
    </source>
</evidence>